<dbReference type="PANTHER" id="PTHR41913:SF1">
    <property type="entry name" value="DUF1684 DOMAIN-CONTAINING PROTEIN"/>
    <property type="match status" value="1"/>
</dbReference>
<protein>
    <submittedName>
        <fullName evidence="1">DUF1684 domain-containing protein</fullName>
    </submittedName>
</protein>
<evidence type="ECO:0000313" key="2">
    <source>
        <dbReference type="Proteomes" id="UP001275440"/>
    </source>
</evidence>
<reference evidence="1 2" key="1">
    <citation type="submission" date="2019-10" db="EMBL/GenBank/DDBJ databases">
        <title>Draft Genome Assembly of Rhodococcus zopfii DSM44189.</title>
        <authorList>
            <person name="Sutton J.M."/>
            <person name="Akob D.M."/>
            <person name="Bushman T.J."/>
        </authorList>
    </citation>
    <scope>NUCLEOTIDE SEQUENCE [LARGE SCALE GENOMIC DNA]</scope>
    <source>
        <strain evidence="1 2">DSM 44189</strain>
    </source>
</reference>
<keyword evidence="2" id="KW-1185">Reference proteome</keyword>
<accession>A0ABU3WK99</accession>
<comment type="caution">
    <text evidence="1">The sequence shown here is derived from an EMBL/GenBank/DDBJ whole genome shotgun (WGS) entry which is preliminary data.</text>
</comment>
<evidence type="ECO:0000313" key="1">
    <source>
        <dbReference type="EMBL" id="MDV2474418.1"/>
    </source>
</evidence>
<name>A0ABU3WK99_9NOCA</name>
<dbReference type="Pfam" id="PF07920">
    <property type="entry name" value="DUF1684"/>
    <property type="match status" value="1"/>
</dbReference>
<dbReference type="Proteomes" id="UP001275440">
    <property type="component" value="Unassembled WGS sequence"/>
</dbReference>
<sequence>MVTATLDHTRFAEDWQQWHAARNDALRQPLGWLSLTALHWLDENPTEFDEAPGSWHVDGDTVVHAAGSQVVTYAPVEGAAGLEVRFERGYVEIIRRTGRFAIRVHDRNAPALVAFTEVPVYEPDTKWVLTGRFEAFDESRTVTTGAVVDGLEHHHSAAGLVRFGHDGSEHTLVAFGEAGGPLRVLFTDATSGVTTYPAARKLDLGIPAENNAVTLDFTRAENLPCAFTDAATCPIAPTENRLPFAVEAGERNPRTPQNRE</sequence>
<dbReference type="EMBL" id="WBMO01000001">
    <property type="protein sequence ID" value="MDV2474418.1"/>
    <property type="molecule type" value="Genomic_DNA"/>
</dbReference>
<organism evidence="1 2">
    <name type="scientific">Rhodococcus zopfii</name>
    <dbReference type="NCBI Taxonomy" id="43772"/>
    <lineage>
        <taxon>Bacteria</taxon>
        <taxon>Bacillati</taxon>
        <taxon>Actinomycetota</taxon>
        <taxon>Actinomycetes</taxon>
        <taxon>Mycobacteriales</taxon>
        <taxon>Nocardiaceae</taxon>
        <taxon>Rhodococcus</taxon>
    </lineage>
</organism>
<gene>
    <name evidence="1" type="ORF">F8M49_01490</name>
</gene>
<dbReference type="InterPro" id="IPR012467">
    <property type="entry name" value="DUF1684"/>
</dbReference>
<proteinExistence type="predicted"/>
<dbReference type="PANTHER" id="PTHR41913">
    <property type="entry name" value="DUF1684 DOMAIN-CONTAINING PROTEIN"/>
    <property type="match status" value="1"/>
</dbReference>